<dbReference type="Proteomes" id="UP001396898">
    <property type="component" value="Unassembled WGS sequence"/>
</dbReference>
<proteinExistence type="predicted"/>
<gene>
    <name evidence="3" type="ORF">PG991_013359</name>
</gene>
<accession>A0ABR1R5R4</accession>
<comment type="caution">
    <text evidence="3">The sequence shown here is derived from an EMBL/GenBank/DDBJ whole genome shotgun (WGS) entry which is preliminary data.</text>
</comment>
<feature type="chain" id="PRO_5046733896" evidence="2">
    <location>
        <begin position="26"/>
        <end position="373"/>
    </location>
</feature>
<evidence type="ECO:0000256" key="1">
    <source>
        <dbReference type="SAM" id="MobiDB-lite"/>
    </source>
</evidence>
<sequence length="373" mass="39018">MTRSPYSWREAALLATAFFLGNTQAYQGWPGSNTLVDGEAVRFSQQTWRQHLRHPDAKGEYPVRGYDISQQWPAVQEVDGWRLAVNVSSRIPASEVQNKNQSGTAAVAVATGLPPSSPTTNSSSFMGTSISLKAPENVIHSILGEEGGEVDEIIALELRSTTWKVCVTIATDNGGNEGAGSGGGSGDCDRLPAQCVADFEQAYAEHFAETEDCAGHPPPTPASCGGALDAASLRTIQYPIDAVNGTELYVTASDAHAAPGNLTAWNDAAASAKLWPVLVVWGWNHRASMNNDINVVGEVEHGEGAAVTVMAATKPLAQLSCIKAVGNKRPAPTPTATPTTVPESAGGVAMESATSTLTGLALLTVALSFVLFC</sequence>
<protein>
    <submittedName>
        <fullName evidence="3">Uncharacterized protein</fullName>
    </submittedName>
</protein>
<evidence type="ECO:0000313" key="3">
    <source>
        <dbReference type="EMBL" id="KAK8001137.1"/>
    </source>
</evidence>
<organism evidence="3 4">
    <name type="scientific">Apiospora marii</name>
    <dbReference type="NCBI Taxonomy" id="335849"/>
    <lineage>
        <taxon>Eukaryota</taxon>
        <taxon>Fungi</taxon>
        <taxon>Dikarya</taxon>
        <taxon>Ascomycota</taxon>
        <taxon>Pezizomycotina</taxon>
        <taxon>Sordariomycetes</taxon>
        <taxon>Xylariomycetidae</taxon>
        <taxon>Amphisphaeriales</taxon>
        <taxon>Apiosporaceae</taxon>
        <taxon>Apiospora</taxon>
    </lineage>
</organism>
<name>A0ABR1R5R4_9PEZI</name>
<evidence type="ECO:0000256" key="2">
    <source>
        <dbReference type="SAM" id="SignalP"/>
    </source>
</evidence>
<dbReference type="EMBL" id="JAQQWI010000018">
    <property type="protein sequence ID" value="KAK8001137.1"/>
    <property type="molecule type" value="Genomic_DNA"/>
</dbReference>
<reference evidence="3 4" key="1">
    <citation type="submission" date="2023-01" db="EMBL/GenBank/DDBJ databases">
        <title>Analysis of 21 Apiospora genomes using comparative genomics revels a genus with tremendous synthesis potential of carbohydrate active enzymes and secondary metabolites.</title>
        <authorList>
            <person name="Sorensen T."/>
        </authorList>
    </citation>
    <scope>NUCLEOTIDE SEQUENCE [LARGE SCALE GENOMIC DNA]</scope>
    <source>
        <strain evidence="3 4">CBS 20057</strain>
    </source>
</reference>
<feature type="signal peptide" evidence="2">
    <location>
        <begin position="1"/>
        <end position="25"/>
    </location>
</feature>
<keyword evidence="2" id="KW-0732">Signal</keyword>
<evidence type="ECO:0000313" key="4">
    <source>
        <dbReference type="Proteomes" id="UP001396898"/>
    </source>
</evidence>
<feature type="region of interest" description="Disordered" evidence="1">
    <location>
        <begin position="328"/>
        <end position="347"/>
    </location>
</feature>
<keyword evidence="4" id="KW-1185">Reference proteome</keyword>